<dbReference type="CDD" id="cd10719">
    <property type="entry name" value="DnaJ_zf"/>
    <property type="match status" value="1"/>
</dbReference>
<keyword evidence="7 11" id="KW-0346">Stress response</keyword>
<proteinExistence type="inferred from homology"/>
<dbReference type="FunFam" id="2.10.230.10:FF:000002">
    <property type="entry name" value="Molecular chaperone DnaJ"/>
    <property type="match status" value="1"/>
</dbReference>
<evidence type="ECO:0000256" key="8">
    <source>
        <dbReference type="ARBA" id="ARBA00023186"/>
    </source>
</evidence>
<comment type="cofactor">
    <cofactor evidence="11">
        <name>Zn(2+)</name>
        <dbReference type="ChEBI" id="CHEBI:29105"/>
    </cofactor>
    <text evidence="11">Binds 2 Zn(2+) ions per monomer.</text>
</comment>
<protein>
    <recommendedName>
        <fullName evidence="10 11">Chaperone protein DnaJ</fullName>
    </recommendedName>
</protein>
<dbReference type="GO" id="GO:0031072">
    <property type="term" value="F:heat shock protein binding"/>
    <property type="evidence" value="ECO:0007669"/>
    <property type="project" value="InterPro"/>
</dbReference>
<evidence type="ECO:0000256" key="5">
    <source>
        <dbReference type="ARBA" id="ARBA00022771"/>
    </source>
</evidence>
<dbReference type="SUPFAM" id="SSF49493">
    <property type="entry name" value="HSP40/DnaJ peptide-binding domain"/>
    <property type="match status" value="2"/>
</dbReference>
<feature type="domain" description="J" evidence="13">
    <location>
        <begin position="4"/>
        <end position="66"/>
    </location>
</feature>
<feature type="binding site" evidence="11">
    <location>
        <position position="203"/>
    </location>
    <ligand>
        <name>Zn(2+)</name>
        <dbReference type="ChEBI" id="CHEBI:29105"/>
        <label>2</label>
    </ligand>
</feature>
<comment type="caution">
    <text evidence="15">The sequence shown here is derived from an EMBL/GenBank/DDBJ whole genome shotgun (WGS) entry which is preliminary data.</text>
</comment>
<feature type="binding site" evidence="11">
    <location>
        <position position="180"/>
    </location>
    <ligand>
        <name>Zn(2+)</name>
        <dbReference type="ChEBI" id="CHEBI:29105"/>
        <label>2</label>
    </ligand>
</feature>
<evidence type="ECO:0000256" key="3">
    <source>
        <dbReference type="ARBA" id="ARBA00022723"/>
    </source>
</evidence>
<dbReference type="GO" id="GO:0005524">
    <property type="term" value="F:ATP binding"/>
    <property type="evidence" value="ECO:0007669"/>
    <property type="project" value="InterPro"/>
</dbReference>
<feature type="binding site" evidence="11">
    <location>
        <position position="217"/>
    </location>
    <ligand>
        <name>Zn(2+)</name>
        <dbReference type="ChEBI" id="CHEBI:29105"/>
        <label>1</label>
    </ligand>
</feature>
<evidence type="ECO:0000259" key="13">
    <source>
        <dbReference type="PROSITE" id="PS50076"/>
    </source>
</evidence>
<dbReference type="GO" id="GO:0051082">
    <property type="term" value="F:unfolded protein binding"/>
    <property type="evidence" value="ECO:0007669"/>
    <property type="project" value="UniProtKB-UniRule"/>
</dbReference>
<dbReference type="PROSITE" id="PS00636">
    <property type="entry name" value="DNAJ_1"/>
    <property type="match status" value="1"/>
</dbReference>
<dbReference type="PROSITE" id="PS51188">
    <property type="entry name" value="ZF_CR"/>
    <property type="match status" value="1"/>
</dbReference>
<evidence type="ECO:0000256" key="9">
    <source>
        <dbReference type="ARBA" id="ARBA00061004"/>
    </source>
</evidence>
<dbReference type="SUPFAM" id="SSF46565">
    <property type="entry name" value="Chaperone J-domain"/>
    <property type="match status" value="1"/>
</dbReference>
<feature type="domain" description="CR-type" evidence="14">
    <location>
        <begin position="147"/>
        <end position="229"/>
    </location>
</feature>
<evidence type="ECO:0000256" key="7">
    <source>
        <dbReference type="ARBA" id="ARBA00023016"/>
    </source>
</evidence>
<organism evidence="15 16">
    <name type="scientific">Candidatus Komeilibacteria bacterium RIFCSPHIGHO2_01_FULL_52_14</name>
    <dbReference type="NCBI Taxonomy" id="1798549"/>
    <lineage>
        <taxon>Bacteria</taxon>
        <taxon>Candidatus Komeiliibacteriota</taxon>
    </lineage>
</organism>
<dbReference type="GO" id="GO:0009408">
    <property type="term" value="P:response to heat"/>
    <property type="evidence" value="ECO:0007669"/>
    <property type="project" value="InterPro"/>
</dbReference>
<name>A0A1G2BLA6_9BACT</name>
<evidence type="ECO:0000256" key="1">
    <source>
        <dbReference type="ARBA" id="ARBA00022490"/>
    </source>
</evidence>
<accession>A0A1G2BLA6</accession>
<comment type="subcellular location">
    <subcellularLocation>
        <location evidence="11">Cytoplasm</location>
    </subcellularLocation>
</comment>
<dbReference type="Gene3D" id="1.10.287.110">
    <property type="entry name" value="DnaJ domain"/>
    <property type="match status" value="1"/>
</dbReference>
<evidence type="ECO:0000256" key="2">
    <source>
        <dbReference type="ARBA" id="ARBA00022705"/>
    </source>
</evidence>
<dbReference type="CDD" id="cd06257">
    <property type="entry name" value="DnaJ"/>
    <property type="match status" value="1"/>
</dbReference>
<evidence type="ECO:0000259" key="14">
    <source>
        <dbReference type="PROSITE" id="PS51188"/>
    </source>
</evidence>
<comment type="subunit">
    <text evidence="11">Homodimer.</text>
</comment>
<dbReference type="PROSITE" id="PS50076">
    <property type="entry name" value="DNAJ_2"/>
    <property type="match status" value="1"/>
</dbReference>
<dbReference type="GO" id="GO:0005737">
    <property type="term" value="C:cytoplasm"/>
    <property type="evidence" value="ECO:0007669"/>
    <property type="project" value="UniProtKB-SubCell"/>
</dbReference>
<evidence type="ECO:0000256" key="4">
    <source>
        <dbReference type="ARBA" id="ARBA00022737"/>
    </source>
</evidence>
<evidence type="ECO:0000256" key="10">
    <source>
        <dbReference type="ARBA" id="ARBA00067609"/>
    </source>
</evidence>
<keyword evidence="2 11" id="KW-0235">DNA replication</keyword>
<dbReference type="HAMAP" id="MF_01152">
    <property type="entry name" value="DnaJ"/>
    <property type="match status" value="1"/>
</dbReference>
<dbReference type="NCBIfam" id="NF008035">
    <property type="entry name" value="PRK10767.1"/>
    <property type="match status" value="1"/>
</dbReference>
<keyword evidence="5 11" id="KW-0863">Zinc-finger</keyword>
<dbReference type="PRINTS" id="PR00625">
    <property type="entry name" value="JDOMAIN"/>
</dbReference>
<evidence type="ECO:0000313" key="15">
    <source>
        <dbReference type="EMBL" id="OGY89309.1"/>
    </source>
</evidence>
<keyword evidence="3 11" id="KW-0479">Metal-binding</keyword>
<dbReference type="Pfam" id="PF01556">
    <property type="entry name" value="DnaJ_C"/>
    <property type="match status" value="1"/>
</dbReference>
<dbReference type="EMBL" id="MHKK01000037">
    <property type="protein sequence ID" value="OGY89309.1"/>
    <property type="molecule type" value="Genomic_DNA"/>
</dbReference>
<comment type="domain">
    <text evidence="11">The J domain is necessary and sufficient to stimulate DnaK ATPase activity. Zinc center 1 plays an important role in the autonomous, DnaK-independent chaperone activity of DnaJ. Zinc center 2 is essential for interaction with DnaK and for DnaJ activity.</text>
</comment>
<dbReference type="PANTHER" id="PTHR43096:SF48">
    <property type="entry name" value="CHAPERONE PROTEIN DNAJ"/>
    <property type="match status" value="1"/>
</dbReference>
<dbReference type="GO" id="GO:0008270">
    <property type="term" value="F:zinc ion binding"/>
    <property type="evidence" value="ECO:0007669"/>
    <property type="project" value="UniProtKB-UniRule"/>
</dbReference>
<dbReference type="Gene3D" id="2.10.230.10">
    <property type="entry name" value="Heat shock protein DnaJ, cysteine-rich domain"/>
    <property type="match status" value="1"/>
</dbReference>
<reference evidence="15 16" key="1">
    <citation type="journal article" date="2016" name="Nat. Commun.">
        <title>Thousands of microbial genomes shed light on interconnected biogeochemical processes in an aquifer system.</title>
        <authorList>
            <person name="Anantharaman K."/>
            <person name="Brown C.T."/>
            <person name="Hug L.A."/>
            <person name="Sharon I."/>
            <person name="Castelle C.J."/>
            <person name="Probst A.J."/>
            <person name="Thomas B.C."/>
            <person name="Singh A."/>
            <person name="Wilkins M.J."/>
            <person name="Karaoz U."/>
            <person name="Brodie E.L."/>
            <person name="Williams K.H."/>
            <person name="Hubbard S.S."/>
            <person name="Banfield J.F."/>
        </authorList>
    </citation>
    <scope>NUCLEOTIDE SEQUENCE [LARGE SCALE GENOMIC DNA]</scope>
</reference>
<sequence>MAKDYYALLGVNRNATDAEIKAAFRRLAHEHHPDKQQGNEAKFKEINEAYQVLGNKEKRSQYDQFGTAFEAGGANPFGGFAWQDMRGGNPFGNGSFQGTQFDFGDLGEMFGDVFGFGSARTASADRSTRGADAELTIPLSFDEAYFGAEKSLELMLDASCEHCLGSGDEPGARISKCTTCDGKGVITQMRTTFLGAVRTQSRCGTCNGTGKRSSKKCTVCHGRTTVQKHQTLNVKIPAGIDPTRTIRLGGRGHAGSRSGLHGDIYIRVTVSPHRLFEREGDDIKSTEEIPLSLLALGGTAEVQTPTGPAKLKVPVNTKSGTRFILRGKGFEHLSGRGRGDQYVTVHARVPERMTPQRKKMLLEFEKGE</sequence>
<dbReference type="Pfam" id="PF00226">
    <property type="entry name" value="DnaJ"/>
    <property type="match status" value="1"/>
</dbReference>
<gene>
    <name evidence="11" type="primary">dnaJ</name>
    <name evidence="15" type="ORF">A2677_03750</name>
</gene>
<dbReference type="Proteomes" id="UP000177817">
    <property type="component" value="Unassembled WGS sequence"/>
</dbReference>
<dbReference type="InterPro" id="IPR036869">
    <property type="entry name" value="J_dom_sf"/>
</dbReference>
<dbReference type="AlphaFoldDB" id="A0A1G2BLA6"/>
<feature type="binding site" evidence="11">
    <location>
        <position position="220"/>
    </location>
    <ligand>
        <name>Zn(2+)</name>
        <dbReference type="ChEBI" id="CHEBI:29105"/>
        <label>1</label>
    </ligand>
</feature>
<feature type="binding site" evidence="11">
    <location>
        <position position="163"/>
    </location>
    <ligand>
        <name>Zn(2+)</name>
        <dbReference type="ChEBI" id="CHEBI:29105"/>
        <label>1</label>
    </ligand>
</feature>
<keyword evidence="8 11" id="KW-0143">Chaperone</keyword>
<feature type="binding site" evidence="11">
    <location>
        <position position="206"/>
    </location>
    <ligand>
        <name>Zn(2+)</name>
        <dbReference type="ChEBI" id="CHEBI:29105"/>
        <label>2</label>
    </ligand>
</feature>
<evidence type="ECO:0000256" key="6">
    <source>
        <dbReference type="ARBA" id="ARBA00022833"/>
    </source>
</evidence>
<dbReference type="SUPFAM" id="SSF57938">
    <property type="entry name" value="DnaJ/Hsp40 cysteine-rich domain"/>
    <property type="match status" value="1"/>
</dbReference>
<keyword evidence="1 11" id="KW-0963">Cytoplasm</keyword>
<dbReference type="InterPro" id="IPR001305">
    <property type="entry name" value="HSP_DnaJ_Cys-rich_dom"/>
</dbReference>
<feature type="zinc finger region" description="CR-type" evidence="12">
    <location>
        <begin position="147"/>
        <end position="229"/>
    </location>
</feature>
<dbReference type="GO" id="GO:0042026">
    <property type="term" value="P:protein refolding"/>
    <property type="evidence" value="ECO:0007669"/>
    <property type="project" value="TreeGrafter"/>
</dbReference>
<keyword evidence="6 11" id="KW-0862">Zinc</keyword>
<dbReference type="InterPro" id="IPR036410">
    <property type="entry name" value="HSP_DnaJ_Cys-rich_dom_sf"/>
</dbReference>
<comment type="caution">
    <text evidence="11">Lacks conserved residue(s) required for the propagation of feature annotation.</text>
</comment>
<dbReference type="SMART" id="SM00271">
    <property type="entry name" value="DnaJ"/>
    <property type="match status" value="1"/>
</dbReference>
<dbReference type="InterPro" id="IPR008971">
    <property type="entry name" value="HSP40/DnaJ_pept-bd"/>
</dbReference>
<feature type="binding site" evidence="11">
    <location>
        <position position="160"/>
    </location>
    <ligand>
        <name>Zn(2+)</name>
        <dbReference type="ChEBI" id="CHEBI:29105"/>
        <label>1</label>
    </ligand>
</feature>
<dbReference type="InterPro" id="IPR012724">
    <property type="entry name" value="DnaJ"/>
</dbReference>
<dbReference type="Gene3D" id="2.60.260.20">
    <property type="entry name" value="Urease metallochaperone UreE, N-terminal domain"/>
    <property type="match status" value="2"/>
</dbReference>
<dbReference type="CDD" id="cd10747">
    <property type="entry name" value="DnaJ_C"/>
    <property type="match status" value="1"/>
</dbReference>
<dbReference type="InterPro" id="IPR002939">
    <property type="entry name" value="DnaJ_C"/>
</dbReference>
<evidence type="ECO:0000313" key="16">
    <source>
        <dbReference type="Proteomes" id="UP000177817"/>
    </source>
</evidence>
<dbReference type="InterPro" id="IPR001623">
    <property type="entry name" value="DnaJ_domain"/>
</dbReference>
<keyword evidence="4 11" id="KW-0677">Repeat</keyword>
<dbReference type="InterPro" id="IPR018253">
    <property type="entry name" value="DnaJ_domain_CS"/>
</dbReference>
<evidence type="ECO:0000256" key="11">
    <source>
        <dbReference type="HAMAP-Rule" id="MF_01152"/>
    </source>
</evidence>
<comment type="similarity">
    <text evidence="9 11">Belongs to the DnaJ family.</text>
</comment>
<dbReference type="PANTHER" id="PTHR43096">
    <property type="entry name" value="DNAJ HOMOLOG 1, MITOCHONDRIAL-RELATED"/>
    <property type="match status" value="1"/>
</dbReference>
<evidence type="ECO:0000256" key="12">
    <source>
        <dbReference type="PROSITE-ProRule" id="PRU00546"/>
    </source>
</evidence>
<comment type="function">
    <text evidence="11">Participates actively in the response to hyperosmotic and heat shock by preventing the aggregation of stress-denatured proteins and by disaggregating proteins, also in an autonomous, DnaK-independent fashion. Unfolded proteins bind initially to DnaJ; upon interaction with the DnaJ-bound protein, DnaK hydrolyzes its bound ATP, resulting in the formation of a stable complex. GrpE releases ADP from DnaK; ATP binding to DnaK triggers the release of the substrate protein, thus completing the reaction cycle. Several rounds of ATP-dependent interactions between DnaJ, DnaK and GrpE are required for fully efficient folding. Also involved, together with DnaK and GrpE, in the DNA replication of plasmids through activation of initiation proteins.</text>
</comment>
<feature type="binding site" evidence="11">
    <location>
        <position position="177"/>
    </location>
    <ligand>
        <name>Zn(2+)</name>
        <dbReference type="ChEBI" id="CHEBI:29105"/>
        <label>2</label>
    </ligand>
</feature>
<dbReference type="GO" id="GO:0006260">
    <property type="term" value="P:DNA replication"/>
    <property type="evidence" value="ECO:0007669"/>
    <property type="project" value="UniProtKB-KW"/>
</dbReference>
<dbReference type="Pfam" id="PF00684">
    <property type="entry name" value="DnaJ_CXXCXGXG"/>
    <property type="match status" value="1"/>
</dbReference>